<dbReference type="Proteomes" id="UP000759298">
    <property type="component" value="Unassembled WGS sequence"/>
</dbReference>
<dbReference type="EMBL" id="JAHWXP010000001">
    <property type="protein sequence ID" value="MBY8336109.1"/>
    <property type="molecule type" value="Genomic_DNA"/>
</dbReference>
<evidence type="ECO:0000256" key="1">
    <source>
        <dbReference type="SAM" id="Phobius"/>
    </source>
</evidence>
<organism evidence="2 3">
    <name type="scientific">Alteriqipengyuania abyssalis</name>
    <dbReference type="NCBI Taxonomy" id="2860200"/>
    <lineage>
        <taxon>Bacteria</taxon>
        <taxon>Pseudomonadati</taxon>
        <taxon>Pseudomonadota</taxon>
        <taxon>Alphaproteobacteria</taxon>
        <taxon>Sphingomonadales</taxon>
        <taxon>Erythrobacteraceae</taxon>
        <taxon>Alteriqipengyuania</taxon>
    </lineage>
</organism>
<keyword evidence="1" id="KW-0472">Membrane</keyword>
<feature type="transmembrane region" description="Helical" evidence="1">
    <location>
        <begin position="108"/>
        <end position="133"/>
    </location>
</feature>
<dbReference type="Pfam" id="PF05656">
    <property type="entry name" value="DUF805"/>
    <property type="match status" value="1"/>
</dbReference>
<reference evidence="2 3" key="1">
    <citation type="submission" date="2021-07" db="EMBL/GenBank/DDBJ databases">
        <title>Alteriqipengyuania abyssalis NZ-12B nov, sp.nov isolated from deep sea sponge in pacific ocean.</title>
        <authorList>
            <person name="Tareen S."/>
            <person name="Wink J."/>
        </authorList>
    </citation>
    <scope>NUCLEOTIDE SEQUENCE [LARGE SCALE GENOMIC DNA]</scope>
    <source>
        <strain evidence="2 3">NZ-12B</strain>
    </source>
</reference>
<dbReference type="RefSeq" id="WP_222823820.1">
    <property type="nucleotide sequence ID" value="NZ_JAHWXP010000001.1"/>
</dbReference>
<protein>
    <submittedName>
        <fullName evidence="2">DUF805 domain-containing protein</fullName>
    </submittedName>
</protein>
<sequence>MGEALRHGFANLTNFAGRDSRSLFWWWVLLIAVVVFGLSMISGIVFLVGSMGSAMQAGAVGIEQEQIQADMMRYMAGSAETQAWIGVAISLIGLFLLIASFVRRLRDAGLPVLIAIIPVLTTVVASYANLAGVDALRAAMTTGDAQLVRESSSGLGLVAYAGYLVVIVCGLIPSKNAN</sequence>
<feature type="transmembrane region" description="Helical" evidence="1">
    <location>
        <begin position="81"/>
        <end position="102"/>
    </location>
</feature>
<keyword evidence="3" id="KW-1185">Reference proteome</keyword>
<keyword evidence="1" id="KW-0812">Transmembrane</keyword>
<evidence type="ECO:0000313" key="3">
    <source>
        <dbReference type="Proteomes" id="UP000759298"/>
    </source>
</evidence>
<accession>A0ABS7PAM5</accession>
<name>A0ABS7PAM5_9SPHN</name>
<feature type="transmembrane region" description="Helical" evidence="1">
    <location>
        <begin position="24"/>
        <end position="48"/>
    </location>
</feature>
<comment type="caution">
    <text evidence="2">The sequence shown here is derived from an EMBL/GenBank/DDBJ whole genome shotgun (WGS) entry which is preliminary data.</text>
</comment>
<feature type="transmembrane region" description="Helical" evidence="1">
    <location>
        <begin position="154"/>
        <end position="173"/>
    </location>
</feature>
<keyword evidence="1" id="KW-1133">Transmembrane helix</keyword>
<proteinExistence type="predicted"/>
<gene>
    <name evidence="2" type="ORF">KYN89_03525</name>
</gene>
<evidence type="ECO:0000313" key="2">
    <source>
        <dbReference type="EMBL" id="MBY8336109.1"/>
    </source>
</evidence>
<dbReference type="InterPro" id="IPR008523">
    <property type="entry name" value="DUF805"/>
</dbReference>